<dbReference type="PANTHER" id="PTHR15337:SF11">
    <property type="entry name" value="THIOREDOXIN DOMAIN-CONTAINING PROTEIN"/>
    <property type="match status" value="1"/>
</dbReference>
<organism evidence="4 5">
    <name type="scientific">Maioricimonas rarisocia</name>
    <dbReference type="NCBI Taxonomy" id="2528026"/>
    <lineage>
        <taxon>Bacteria</taxon>
        <taxon>Pseudomonadati</taxon>
        <taxon>Planctomycetota</taxon>
        <taxon>Planctomycetia</taxon>
        <taxon>Planctomycetales</taxon>
        <taxon>Planctomycetaceae</taxon>
        <taxon>Maioricimonas</taxon>
    </lineage>
</organism>
<feature type="signal peptide" evidence="2">
    <location>
        <begin position="1"/>
        <end position="22"/>
    </location>
</feature>
<evidence type="ECO:0000256" key="1">
    <source>
        <dbReference type="ARBA" id="ARBA00022729"/>
    </source>
</evidence>
<keyword evidence="5" id="KW-1185">Reference proteome</keyword>
<reference evidence="4 5" key="1">
    <citation type="submission" date="2019-02" db="EMBL/GenBank/DDBJ databases">
        <title>Deep-cultivation of Planctomycetes and their phenomic and genomic characterization uncovers novel biology.</title>
        <authorList>
            <person name="Wiegand S."/>
            <person name="Jogler M."/>
            <person name="Boedeker C."/>
            <person name="Pinto D."/>
            <person name="Vollmers J."/>
            <person name="Rivas-Marin E."/>
            <person name="Kohn T."/>
            <person name="Peeters S.H."/>
            <person name="Heuer A."/>
            <person name="Rast P."/>
            <person name="Oberbeckmann S."/>
            <person name="Bunk B."/>
            <person name="Jeske O."/>
            <person name="Meyerdierks A."/>
            <person name="Storesund J.E."/>
            <person name="Kallscheuer N."/>
            <person name="Luecker S."/>
            <person name="Lage O.M."/>
            <person name="Pohl T."/>
            <person name="Merkel B.J."/>
            <person name="Hornburger P."/>
            <person name="Mueller R.-W."/>
            <person name="Bruemmer F."/>
            <person name="Labrenz M."/>
            <person name="Spormann A.M."/>
            <person name="Op den Camp H."/>
            <person name="Overmann J."/>
            <person name="Amann R."/>
            <person name="Jetten M.S.M."/>
            <person name="Mascher T."/>
            <person name="Medema M.H."/>
            <person name="Devos D.P."/>
            <person name="Kaster A.-K."/>
            <person name="Ovreas L."/>
            <person name="Rohde M."/>
            <person name="Galperin M.Y."/>
            <person name="Jogler C."/>
        </authorList>
    </citation>
    <scope>NUCLEOTIDE SEQUENCE [LARGE SCALE GENOMIC DNA]</scope>
    <source>
        <strain evidence="4 5">Mal4</strain>
    </source>
</reference>
<dbReference type="Gene3D" id="3.40.30.10">
    <property type="entry name" value="Glutaredoxin"/>
    <property type="match status" value="1"/>
</dbReference>
<dbReference type="InterPro" id="IPR013766">
    <property type="entry name" value="Thioredoxin_domain"/>
</dbReference>
<dbReference type="InterPro" id="IPR051099">
    <property type="entry name" value="AGR/TXD"/>
</dbReference>
<feature type="domain" description="Thioredoxin" evidence="3">
    <location>
        <begin position="15"/>
        <end position="144"/>
    </location>
</feature>
<dbReference type="RefSeq" id="WP_197444079.1">
    <property type="nucleotide sequence ID" value="NZ_CP036275.1"/>
</dbReference>
<dbReference type="InterPro" id="IPR036249">
    <property type="entry name" value="Thioredoxin-like_sf"/>
</dbReference>
<dbReference type="CDD" id="cd02947">
    <property type="entry name" value="TRX_family"/>
    <property type="match status" value="1"/>
</dbReference>
<sequence precursor="true">MLRPKRLAALLAVTLLVGTAVSALSAAAPEGTGITWQTDLRKAHETAVRENKPMLIVFGADWCGYCKKLERETLANPQMVKYVNAEFVPVHLDADKDKEALDILEVRGLPCSVVLSPNADLLGRIEGYQKTAPYYSKLVSARRLHTGVAPTAANVTAE</sequence>
<keyword evidence="1 2" id="KW-0732">Signal</keyword>
<evidence type="ECO:0000313" key="4">
    <source>
        <dbReference type="EMBL" id="QDU36635.1"/>
    </source>
</evidence>
<dbReference type="KEGG" id="mri:Mal4_09230"/>
<evidence type="ECO:0000256" key="2">
    <source>
        <dbReference type="SAM" id="SignalP"/>
    </source>
</evidence>
<dbReference type="Proteomes" id="UP000320496">
    <property type="component" value="Chromosome"/>
</dbReference>
<dbReference type="EMBL" id="CP036275">
    <property type="protein sequence ID" value="QDU36635.1"/>
    <property type="molecule type" value="Genomic_DNA"/>
</dbReference>
<dbReference type="PANTHER" id="PTHR15337">
    <property type="entry name" value="ANTERIOR GRADIENT PROTEIN-RELATED"/>
    <property type="match status" value="1"/>
</dbReference>
<dbReference type="PROSITE" id="PS51352">
    <property type="entry name" value="THIOREDOXIN_2"/>
    <property type="match status" value="1"/>
</dbReference>
<name>A0A517Z2D7_9PLAN</name>
<accession>A0A517Z2D7</accession>
<dbReference type="SUPFAM" id="SSF52833">
    <property type="entry name" value="Thioredoxin-like"/>
    <property type="match status" value="1"/>
</dbReference>
<feature type="chain" id="PRO_5022076441" evidence="2">
    <location>
        <begin position="23"/>
        <end position="158"/>
    </location>
</feature>
<protein>
    <submittedName>
        <fullName evidence="4">Thiol:disulfide interchange protein</fullName>
    </submittedName>
</protein>
<dbReference type="AlphaFoldDB" id="A0A517Z2D7"/>
<gene>
    <name evidence="4" type="ORF">Mal4_09230</name>
</gene>
<dbReference type="Pfam" id="PF13899">
    <property type="entry name" value="Thioredoxin_7"/>
    <property type="match status" value="1"/>
</dbReference>
<evidence type="ECO:0000313" key="5">
    <source>
        <dbReference type="Proteomes" id="UP000320496"/>
    </source>
</evidence>
<evidence type="ECO:0000259" key="3">
    <source>
        <dbReference type="PROSITE" id="PS51352"/>
    </source>
</evidence>
<proteinExistence type="predicted"/>